<evidence type="ECO:0000256" key="2">
    <source>
        <dbReference type="ARBA" id="ARBA00011971"/>
    </source>
</evidence>
<evidence type="ECO:0000256" key="5">
    <source>
        <dbReference type="ARBA" id="ARBA00022842"/>
    </source>
</evidence>
<dbReference type="GO" id="GO:0004588">
    <property type="term" value="F:orotate phosphoribosyltransferase activity"/>
    <property type="evidence" value="ECO:0007669"/>
    <property type="project" value="UniProtKB-UniRule"/>
</dbReference>
<dbReference type="EMBL" id="AAWL01000005">
    <property type="protein sequence ID" value="EAX48005.1"/>
    <property type="molecule type" value="Genomic_DNA"/>
</dbReference>
<dbReference type="SUPFAM" id="SSF53271">
    <property type="entry name" value="PRTase-like"/>
    <property type="match status" value="1"/>
</dbReference>
<feature type="binding site" description="in other chain" evidence="7">
    <location>
        <begin position="115"/>
        <end position="123"/>
    </location>
    <ligand>
        <name>5-phospho-alpha-D-ribose 1-diphosphate</name>
        <dbReference type="ChEBI" id="CHEBI:58017"/>
        <note>ligand shared between dimeric partners</note>
    </ligand>
</feature>
<name>A1HPN5_9FIRM</name>
<evidence type="ECO:0000313" key="10">
    <source>
        <dbReference type="Proteomes" id="UP000005139"/>
    </source>
</evidence>
<protein>
    <recommendedName>
        <fullName evidence="2 7">Orotate phosphoribosyltransferase</fullName>
        <shortName evidence="7">OPRT</shortName>
        <shortName evidence="7">OPRTase</shortName>
        <ecNumber evidence="2 7">2.4.2.10</ecNumber>
    </recommendedName>
</protein>
<dbReference type="eggNOG" id="COG0461">
    <property type="taxonomic scope" value="Bacteria"/>
</dbReference>
<comment type="function">
    <text evidence="7">Catalyzes the transfer of a ribosyl phosphate group from 5-phosphoribose 1-diphosphate to orotate, leading to the formation of orotidine monophosphate (OMP).</text>
</comment>
<comment type="caution">
    <text evidence="9">The sequence shown here is derived from an EMBL/GenBank/DDBJ whole genome shotgun (WGS) entry which is preliminary data.</text>
</comment>
<dbReference type="Gene3D" id="3.40.50.2020">
    <property type="match status" value="1"/>
</dbReference>
<dbReference type="PANTHER" id="PTHR19278:SF9">
    <property type="entry name" value="URIDINE 5'-MONOPHOSPHATE SYNTHASE"/>
    <property type="match status" value="1"/>
</dbReference>
<evidence type="ECO:0000259" key="8">
    <source>
        <dbReference type="Pfam" id="PF00156"/>
    </source>
</evidence>
<evidence type="ECO:0000256" key="7">
    <source>
        <dbReference type="HAMAP-Rule" id="MF_01208"/>
    </source>
</evidence>
<feature type="binding site" description="in other chain" evidence="7">
    <location>
        <position position="92"/>
    </location>
    <ligand>
        <name>5-phospho-alpha-D-ribose 1-diphosphate</name>
        <dbReference type="ChEBI" id="CHEBI:58017"/>
        <note>ligand shared between dimeric partners</note>
    </ligand>
</feature>
<evidence type="ECO:0000256" key="4">
    <source>
        <dbReference type="ARBA" id="ARBA00022679"/>
    </source>
</evidence>
<gene>
    <name evidence="7" type="primary">pyrE</name>
    <name evidence="9" type="ORF">TcarDRAFT_1883</name>
</gene>
<comment type="catalytic activity">
    <reaction evidence="7">
        <text>orotidine 5'-phosphate + diphosphate = orotate + 5-phospho-alpha-D-ribose 1-diphosphate</text>
        <dbReference type="Rhea" id="RHEA:10380"/>
        <dbReference type="ChEBI" id="CHEBI:30839"/>
        <dbReference type="ChEBI" id="CHEBI:33019"/>
        <dbReference type="ChEBI" id="CHEBI:57538"/>
        <dbReference type="ChEBI" id="CHEBI:58017"/>
        <dbReference type="EC" id="2.4.2.10"/>
    </reaction>
</comment>
<dbReference type="RefSeq" id="WP_007288990.1">
    <property type="nucleotide sequence ID" value="NZ_AAWL01000005.1"/>
</dbReference>
<dbReference type="AlphaFoldDB" id="A1HPN5"/>
<keyword evidence="5 7" id="KW-0460">Magnesium</keyword>
<reference evidence="9 10" key="2">
    <citation type="submission" date="2007-01" db="EMBL/GenBank/DDBJ databases">
        <title>Sequencing of the draft genome and assembly of Thermosinus carboxydivorans Nor1.</title>
        <authorList>
            <consortium name="US DOE Joint Genome Institute (JGI-PGF)"/>
            <person name="Copeland A."/>
            <person name="Lucas S."/>
            <person name="Lapidus A."/>
            <person name="Barry K."/>
            <person name="Glavina del Rio T."/>
            <person name="Dalin E."/>
            <person name="Tice H."/>
            <person name="Bruce D."/>
            <person name="Pitluck S."/>
            <person name="Richardson P."/>
        </authorList>
    </citation>
    <scope>NUCLEOTIDE SEQUENCE [LARGE SCALE GENOMIC DNA]</scope>
    <source>
        <strain evidence="9 10">Nor1</strain>
    </source>
</reference>
<dbReference type="UniPathway" id="UPA00070">
    <property type="reaction ID" value="UER00119"/>
</dbReference>
<keyword evidence="6 7" id="KW-0665">Pyrimidine biosynthesis</keyword>
<accession>A1HPN5</accession>
<evidence type="ECO:0000313" key="9">
    <source>
        <dbReference type="EMBL" id="EAX48005.1"/>
    </source>
</evidence>
<evidence type="ECO:0000256" key="3">
    <source>
        <dbReference type="ARBA" id="ARBA00022676"/>
    </source>
</evidence>
<evidence type="ECO:0000256" key="1">
    <source>
        <dbReference type="ARBA" id="ARBA00004889"/>
    </source>
</evidence>
<organism evidence="9 10">
    <name type="scientific">Thermosinus carboxydivorans Nor1</name>
    <dbReference type="NCBI Taxonomy" id="401526"/>
    <lineage>
        <taxon>Bacteria</taxon>
        <taxon>Bacillati</taxon>
        <taxon>Bacillota</taxon>
        <taxon>Negativicutes</taxon>
        <taxon>Selenomonadales</taxon>
        <taxon>Sporomusaceae</taxon>
        <taxon>Thermosinus</taxon>
    </lineage>
</organism>
<keyword evidence="4 7" id="KW-0808">Transferase</keyword>
<reference evidence="9 10" key="1">
    <citation type="submission" date="2007-01" db="EMBL/GenBank/DDBJ databases">
        <title>Annotation of the draft genome assembly of Thermosinus carboxydivorans Nor1.</title>
        <authorList>
            <consortium name="US DOE Joint Genome Institute (JGI-ORNL)"/>
            <person name="Larimer F."/>
            <person name="Land M."/>
            <person name="Hauser L."/>
        </authorList>
    </citation>
    <scope>NUCLEOTIDE SEQUENCE [LARGE SCALE GENOMIC DNA]</scope>
    <source>
        <strain evidence="9 10">Nor1</strain>
    </source>
</reference>
<comment type="pathway">
    <text evidence="1 7">Pyrimidine metabolism; UMP biosynthesis via de novo pathway; UMP from orotate: step 1/2.</text>
</comment>
<dbReference type="Proteomes" id="UP000005139">
    <property type="component" value="Unassembled WGS sequence"/>
</dbReference>
<dbReference type="OrthoDB" id="9783570at2"/>
<feature type="binding site" evidence="7">
    <location>
        <position position="119"/>
    </location>
    <ligand>
        <name>orotate</name>
        <dbReference type="ChEBI" id="CHEBI:30839"/>
    </ligand>
</feature>
<dbReference type="Pfam" id="PF00156">
    <property type="entry name" value="Pribosyltran"/>
    <property type="match status" value="1"/>
</dbReference>
<comment type="similarity">
    <text evidence="7">Belongs to the purine/pyrimidine phosphoribosyltransferase family. PyrE subfamily.</text>
</comment>
<dbReference type="InterPro" id="IPR000836">
    <property type="entry name" value="PRTase_dom"/>
</dbReference>
<dbReference type="GO" id="GO:0019856">
    <property type="term" value="P:pyrimidine nucleobase biosynthetic process"/>
    <property type="evidence" value="ECO:0007669"/>
    <property type="project" value="InterPro"/>
</dbReference>
<feature type="binding site" evidence="7">
    <location>
        <position position="147"/>
    </location>
    <ligand>
        <name>orotate</name>
        <dbReference type="ChEBI" id="CHEBI:30839"/>
    </ligand>
</feature>
<dbReference type="InterPro" id="IPR006273">
    <property type="entry name" value="Orotate_PRibTrfase_bac"/>
</dbReference>
<evidence type="ECO:0000256" key="6">
    <source>
        <dbReference type="ARBA" id="ARBA00022975"/>
    </source>
</evidence>
<comment type="subunit">
    <text evidence="7">Homodimer.</text>
</comment>
<dbReference type="EC" id="2.4.2.10" evidence="2 7"/>
<comment type="caution">
    <text evidence="7">Lacks conserved residue(s) required for the propagation of feature annotation.</text>
</comment>
<comment type="cofactor">
    <cofactor evidence="7">
        <name>Mg(2+)</name>
        <dbReference type="ChEBI" id="CHEBI:18420"/>
    </cofactor>
</comment>
<dbReference type="NCBIfam" id="TIGR01367">
    <property type="entry name" value="pyrE_Therm"/>
    <property type="match status" value="1"/>
</dbReference>
<dbReference type="InterPro" id="IPR029057">
    <property type="entry name" value="PRTase-like"/>
</dbReference>
<dbReference type="GO" id="GO:0044205">
    <property type="term" value="P:'de novo' UMP biosynthetic process"/>
    <property type="evidence" value="ECO:0007669"/>
    <property type="project" value="UniProtKB-UniRule"/>
</dbReference>
<dbReference type="CDD" id="cd06223">
    <property type="entry name" value="PRTases_typeI"/>
    <property type="match status" value="1"/>
</dbReference>
<keyword evidence="3 7" id="KW-0328">Glycosyltransferase</keyword>
<keyword evidence="10" id="KW-1185">Reference proteome</keyword>
<dbReference type="PANTHER" id="PTHR19278">
    <property type="entry name" value="OROTATE PHOSPHORIBOSYLTRANSFERASE"/>
    <property type="match status" value="1"/>
</dbReference>
<dbReference type="GO" id="GO:0000287">
    <property type="term" value="F:magnesium ion binding"/>
    <property type="evidence" value="ECO:0007669"/>
    <property type="project" value="UniProtKB-UniRule"/>
</dbReference>
<feature type="domain" description="Phosphoribosyltransferase" evidence="8">
    <location>
        <begin position="40"/>
        <end position="174"/>
    </location>
</feature>
<sequence length="190" mass="20621">MLTESEVLAILEEVEAFRKGHFKFSSGLHGDTYIQCALLLKEPRLAEKICAVIAERFRYTRPDLVIGPALGGIIVAYEVARQLGVPGIFAEKEDGKTVLRRMFSIKPGQKVLVVEDVITTGLSSQEVIDLVESMGGQVIGVGAIVDRSNGLAKISVPYTALLTLSMNNYAPHDCPLCKQGLPLIKPGSRK</sequence>
<dbReference type="HAMAP" id="MF_01208">
    <property type="entry name" value="PyrE"/>
    <property type="match status" value="1"/>
</dbReference>
<dbReference type="InterPro" id="IPR023031">
    <property type="entry name" value="OPRT"/>
</dbReference>
<proteinExistence type="inferred from homology"/>